<feature type="transmembrane region" description="Helical" evidence="1">
    <location>
        <begin position="75"/>
        <end position="93"/>
    </location>
</feature>
<feature type="transmembrane region" description="Helical" evidence="1">
    <location>
        <begin position="224"/>
        <end position="248"/>
    </location>
</feature>
<evidence type="ECO:0000256" key="1">
    <source>
        <dbReference type="SAM" id="Phobius"/>
    </source>
</evidence>
<comment type="caution">
    <text evidence="2">The sequence shown here is derived from an EMBL/GenBank/DDBJ whole genome shotgun (WGS) entry which is preliminary data.</text>
</comment>
<dbReference type="RefSeq" id="WP_157853852.1">
    <property type="nucleotide sequence ID" value="NZ_PGFG01000001.1"/>
</dbReference>
<feature type="transmembrane region" description="Helical" evidence="1">
    <location>
        <begin position="199"/>
        <end position="218"/>
    </location>
</feature>
<dbReference type="EMBL" id="PGFG01000001">
    <property type="protein sequence ID" value="PJJ76047.1"/>
    <property type="molecule type" value="Genomic_DNA"/>
</dbReference>
<dbReference type="OrthoDB" id="940265at2"/>
<organism evidence="2 3">
    <name type="scientific">Thermoflavifilum aggregans</name>
    <dbReference type="NCBI Taxonomy" id="454188"/>
    <lineage>
        <taxon>Bacteria</taxon>
        <taxon>Pseudomonadati</taxon>
        <taxon>Bacteroidota</taxon>
        <taxon>Chitinophagia</taxon>
        <taxon>Chitinophagales</taxon>
        <taxon>Chitinophagaceae</taxon>
        <taxon>Thermoflavifilum</taxon>
    </lineage>
</organism>
<accession>A0A2M9CVZ1</accession>
<evidence type="ECO:0000313" key="2">
    <source>
        <dbReference type="EMBL" id="PJJ76047.1"/>
    </source>
</evidence>
<protein>
    <submittedName>
        <fullName evidence="2">Uncharacterized protein</fullName>
    </submittedName>
</protein>
<dbReference type="AlphaFoldDB" id="A0A2M9CVZ1"/>
<sequence length="257" mass="29350">MNSWEFTKILFSLCLGLIYWSAGLSKLAPYHIGNFIGPVDLDKVFNSPVIHIGMILIAAYQVISGTLLLSQKYNFLGVMLSFPMSLGIFLFTAFTGFELTPLINLFLLAMLTYVLLQEKESVSYVIRMRFKDALKNSSHYNIPVNTRMEVIAITISFLIVPLSFFIQGILLPLLASLSLLLFTIQMFQTRKLFLLIDKTLLILVIIDGIMIVNGVYLISLFRPFFIIAFSLIPICFLLYLIRIGYYAYLRSSRRMFS</sequence>
<feature type="transmembrane region" description="Helical" evidence="1">
    <location>
        <begin position="49"/>
        <end position="68"/>
    </location>
</feature>
<proteinExistence type="predicted"/>
<keyword evidence="1" id="KW-0472">Membrane</keyword>
<dbReference type="Proteomes" id="UP000230000">
    <property type="component" value="Unassembled WGS sequence"/>
</dbReference>
<feature type="transmembrane region" description="Helical" evidence="1">
    <location>
        <begin position="165"/>
        <end position="187"/>
    </location>
</feature>
<reference evidence="2 3" key="1">
    <citation type="submission" date="2017-11" db="EMBL/GenBank/DDBJ databases">
        <title>Genomic Encyclopedia of Archaeal and Bacterial Type Strains, Phase II (KMG-II): From Individual Species to Whole Genera.</title>
        <authorList>
            <person name="Goeker M."/>
        </authorList>
    </citation>
    <scope>NUCLEOTIDE SEQUENCE [LARGE SCALE GENOMIC DNA]</scope>
    <source>
        <strain evidence="2 3">DSM 27268</strain>
    </source>
</reference>
<gene>
    <name evidence="2" type="ORF">BXY57_1646</name>
</gene>
<name>A0A2M9CVZ1_9BACT</name>
<keyword evidence="1" id="KW-0812">Transmembrane</keyword>
<keyword evidence="3" id="KW-1185">Reference proteome</keyword>
<keyword evidence="1" id="KW-1133">Transmembrane helix</keyword>
<evidence type="ECO:0000313" key="3">
    <source>
        <dbReference type="Proteomes" id="UP000230000"/>
    </source>
</evidence>